<protein>
    <submittedName>
        <fullName evidence="1">Uncharacterized protein</fullName>
    </submittedName>
</protein>
<dbReference type="Proteomes" id="UP000268093">
    <property type="component" value="Unassembled WGS sequence"/>
</dbReference>
<reference evidence="1 2" key="1">
    <citation type="journal article" date="2018" name="New Phytol.">
        <title>Phylogenomics of Endogonaceae and evolution of mycorrhizas within Mucoromycota.</title>
        <authorList>
            <person name="Chang Y."/>
            <person name="Desiro A."/>
            <person name="Na H."/>
            <person name="Sandor L."/>
            <person name="Lipzen A."/>
            <person name="Clum A."/>
            <person name="Barry K."/>
            <person name="Grigoriev I.V."/>
            <person name="Martin F.M."/>
            <person name="Stajich J.E."/>
            <person name="Smith M.E."/>
            <person name="Bonito G."/>
            <person name="Spatafora J.W."/>
        </authorList>
    </citation>
    <scope>NUCLEOTIDE SEQUENCE [LARGE SCALE GENOMIC DNA]</scope>
    <source>
        <strain evidence="1 2">GMNB39</strain>
    </source>
</reference>
<gene>
    <name evidence="1" type="ORF">BC936DRAFT_139852</name>
</gene>
<proteinExistence type="predicted"/>
<name>A0A433DHJ5_9FUNG</name>
<evidence type="ECO:0000313" key="1">
    <source>
        <dbReference type="EMBL" id="RUP50255.1"/>
    </source>
</evidence>
<dbReference type="EMBL" id="RBNI01001595">
    <property type="protein sequence ID" value="RUP50255.1"/>
    <property type="molecule type" value="Genomic_DNA"/>
</dbReference>
<dbReference type="AlphaFoldDB" id="A0A433DHJ5"/>
<sequence>MSEERAHDYFDRKSSTWSIQGFMRECDLQPFDFKLDFYLKTLENIANREQGDRQNNARALLKRYKEASKNLFAGGFSGVTAAY</sequence>
<keyword evidence="2" id="KW-1185">Reference proteome</keyword>
<dbReference type="OrthoDB" id="2430695at2759"/>
<evidence type="ECO:0000313" key="2">
    <source>
        <dbReference type="Proteomes" id="UP000268093"/>
    </source>
</evidence>
<organism evidence="1 2">
    <name type="scientific">Jimgerdemannia flammicorona</name>
    <dbReference type="NCBI Taxonomy" id="994334"/>
    <lineage>
        <taxon>Eukaryota</taxon>
        <taxon>Fungi</taxon>
        <taxon>Fungi incertae sedis</taxon>
        <taxon>Mucoromycota</taxon>
        <taxon>Mucoromycotina</taxon>
        <taxon>Endogonomycetes</taxon>
        <taxon>Endogonales</taxon>
        <taxon>Endogonaceae</taxon>
        <taxon>Jimgerdemannia</taxon>
    </lineage>
</organism>
<comment type="caution">
    <text evidence="1">The sequence shown here is derived from an EMBL/GenBank/DDBJ whole genome shotgun (WGS) entry which is preliminary data.</text>
</comment>
<accession>A0A433DHJ5</accession>